<dbReference type="Proteomes" id="UP000711614">
    <property type="component" value="Unassembled WGS sequence"/>
</dbReference>
<keyword evidence="2" id="KW-0229">DNA integration</keyword>
<evidence type="ECO:0000259" key="7">
    <source>
        <dbReference type="PROSITE" id="PS51736"/>
    </source>
</evidence>
<dbReference type="CDD" id="cd03768">
    <property type="entry name" value="SR_ResInv"/>
    <property type="match status" value="1"/>
</dbReference>
<evidence type="ECO:0000313" key="9">
    <source>
        <dbReference type="Proteomes" id="UP000711614"/>
    </source>
</evidence>
<dbReference type="InterPro" id="IPR006120">
    <property type="entry name" value="Resolvase_HTH_dom"/>
</dbReference>
<dbReference type="PROSITE" id="PS51736">
    <property type="entry name" value="RECOMBINASES_3"/>
    <property type="match status" value="1"/>
</dbReference>
<dbReference type="Pfam" id="PF02796">
    <property type="entry name" value="HTH_7"/>
    <property type="match status" value="1"/>
</dbReference>
<dbReference type="RefSeq" id="WP_209682984.1">
    <property type="nucleotide sequence ID" value="NZ_JAGIOI010000001.1"/>
</dbReference>
<evidence type="ECO:0000256" key="6">
    <source>
        <dbReference type="SAM" id="MobiDB-lite"/>
    </source>
</evidence>
<evidence type="ECO:0000256" key="4">
    <source>
        <dbReference type="ARBA" id="ARBA00023172"/>
    </source>
</evidence>
<dbReference type="InterPro" id="IPR050639">
    <property type="entry name" value="SSR_resolvase"/>
</dbReference>
<feature type="domain" description="Resolvase/invertase-type recombinase catalytic" evidence="7">
    <location>
        <begin position="1"/>
        <end position="136"/>
    </location>
</feature>
<reference evidence="8 9" key="1">
    <citation type="submission" date="2021-03" db="EMBL/GenBank/DDBJ databases">
        <title>Sequencing the genomes of 1000 actinobacteria strains.</title>
        <authorList>
            <person name="Klenk H.-P."/>
        </authorList>
    </citation>
    <scope>NUCLEOTIDE SEQUENCE [LARGE SCALE GENOMIC DNA]</scope>
    <source>
        <strain evidence="8 9">DSM 16005</strain>
    </source>
</reference>
<evidence type="ECO:0000256" key="5">
    <source>
        <dbReference type="PROSITE-ProRule" id="PRU10137"/>
    </source>
</evidence>
<keyword evidence="3" id="KW-0238">DNA-binding</keyword>
<gene>
    <name evidence="8" type="ORF">JOF48_003522</name>
</gene>
<keyword evidence="9" id="KW-1185">Reference proteome</keyword>
<dbReference type="SUPFAM" id="SSF53041">
    <property type="entry name" value="Resolvase-like"/>
    <property type="match status" value="1"/>
</dbReference>
<dbReference type="SMART" id="SM00857">
    <property type="entry name" value="Resolvase"/>
    <property type="match status" value="1"/>
</dbReference>
<dbReference type="InterPro" id="IPR006118">
    <property type="entry name" value="Recombinase_CS"/>
</dbReference>
<evidence type="ECO:0000256" key="2">
    <source>
        <dbReference type="ARBA" id="ARBA00022908"/>
    </source>
</evidence>
<evidence type="ECO:0000256" key="3">
    <source>
        <dbReference type="ARBA" id="ARBA00023125"/>
    </source>
</evidence>
<accession>A0ABS4Z104</accession>
<dbReference type="InterPro" id="IPR036162">
    <property type="entry name" value="Resolvase-like_N_sf"/>
</dbReference>
<dbReference type="PANTHER" id="PTHR30461">
    <property type="entry name" value="DNA-INVERTASE FROM LAMBDOID PROPHAGE"/>
    <property type="match status" value="1"/>
</dbReference>
<feature type="region of interest" description="Disordered" evidence="6">
    <location>
        <begin position="1"/>
        <end position="21"/>
    </location>
</feature>
<feature type="compositionally biased region" description="Polar residues" evidence="6">
    <location>
        <begin position="10"/>
        <end position="20"/>
    </location>
</feature>
<protein>
    <submittedName>
        <fullName evidence="8">DNA invertase Pin-like site-specific DNA recombinase</fullName>
    </submittedName>
</protein>
<dbReference type="Pfam" id="PF00239">
    <property type="entry name" value="Resolvase"/>
    <property type="match status" value="1"/>
</dbReference>
<sequence length="195" mass="21403">MAGYARVSTEEQGINAQRDASASLGVDPQRVYVDDGLTGRNKNCLGLRESPAACLAGDNFVATKPDRLVRSVRNAREMAGDPASREIKLSMGGSDHDPTHHLRKLLFNVRAMIAEFEADLTSMPTREGMKAAKADSWLRGEQPKLSVKKEAHLLELHDAGKYTMTETAEPFSISRSTIYRAVDRGLHRAAAPLRD</sequence>
<dbReference type="PROSITE" id="PS00397">
    <property type="entry name" value="RECOMBINASES_1"/>
    <property type="match status" value="1"/>
</dbReference>
<evidence type="ECO:0000313" key="8">
    <source>
        <dbReference type="EMBL" id="MBP2414723.1"/>
    </source>
</evidence>
<comment type="caution">
    <text evidence="8">The sequence shown here is derived from an EMBL/GenBank/DDBJ whole genome shotgun (WGS) entry which is preliminary data.</text>
</comment>
<dbReference type="Gene3D" id="3.40.50.1390">
    <property type="entry name" value="Resolvase, N-terminal catalytic domain"/>
    <property type="match status" value="1"/>
</dbReference>
<evidence type="ECO:0000256" key="1">
    <source>
        <dbReference type="ARBA" id="ARBA00009913"/>
    </source>
</evidence>
<organism evidence="8 9">
    <name type="scientific">Arthrobacter stackebrandtii</name>
    <dbReference type="NCBI Taxonomy" id="272161"/>
    <lineage>
        <taxon>Bacteria</taxon>
        <taxon>Bacillati</taxon>
        <taxon>Actinomycetota</taxon>
        <taxon>Actinomycetes</taxon>
        <taxon>Micrococcales</taxon>
        <taxon>Micrococcaceae</taxon>
        <taxon>Arthrobacter</taxon>
    </lineage>
</organism>
<comment type="similarity">
    <text evidence="1">Belongs to the site-specific recombinase resolvase family.</text>
</comment>
<dbReference type="PANTHER" id="PTHR30461:SF2">
    <property type="entry name" value="SERINE RECOMBINASE PINE-RELATED"/>
    <property type="match status" value="1"/>
</dbReference>
<name>A0ABS4Z104_9MICC</name>
<feature type="active site" description="O-(5'-phospho-DNA)-serine intermediate" evidence="5">
    <location>
        <position position="8"/>
    </location>
</feature>
<proteinExistence type="inferred from homology"/>
<keyword evidence="4" id="KW-0233">DNA recombination</keyword>
<dbReference type="EMBL" id="JAGIOI010000001">
    <property type="protein sequence ID" value="MBP2414723.1"/>
    <property type="molecule type" value="Genomic_DNA"/>
</dbReference>
<dbReference type="InterPro" id="IPR006119">
    <property type="entry name" value="Resolv_N"/>
</dbReference>